<dbReference type="CDD" id="cd00130">
    <property type="entry name" value="PAS"/>
    <property type="match status" value="1"/>
</dbReference>
<dbReference type="KEGG" id="ares:IWH25_00290"/>
<dbReference type="PANTHER" id="PTHR44757:SF2">
    <property type="entry name" value="BIOFILM ARCHITECTURE MAINTENANCE PROTEIN MBAA"/>
    <property type="match status" value="1"/>
</dbReference>
<dbReference type="Pfam" id="PF13426">
    <property type="entry name" value="PAS_9"/>
    <property type="match status" value="1"/>
</dbReference>
<organism evidence="5 6">
    <name type="scientific">Azospira restricta</name>
    <dbReference type="NCBI Taxonomy" id="404405"/>
    <lineage>
        <taxon>Bacteria</taxon>
        <taxon>Pseudomonadati</taxon>
        <taxon>Pseudomonadota</taxon>
        <taxon>Betaproteobacteria</taxon>
        <taxon>Rhodocyclales</taxon>
        <taxon>Rhodocyclaceae</taxon>
        <taxon>Azospira</taxon>
    </lineage>
</organism>
<dbReference type="CDD" id="cd12915">
    <property type="entry name" value="PDC2_DGC_like"/>
    <property type="match status" value="1"/>
</dbReference>
<dbReference type="PROSITE" id="PS50113">
    <property type="entry name" value="PAC"/>
    <property type="match status" value="1"/>
</dbReference>
<dbReference type="AlphaFoldDB" id="A0A974SP33"/>
<evidence type="ECO:0000313" key="6">
    <source>
        <dbReference type="Proteomes" id="UP000663444"/>
    </source>
</evidence>
<reference evidence="5" key="1">
    <citation type="submission" date="2020-11" db="EMBL/GenBank/DDBJ databases">
        <title>Azospira restricta DSM 18626 genome sequence.</title>
        <authorList>
            <person name="Moe W.M."/>
        </authorList>
    </citation>
    <scope>NUCLEOTIDE SEQUENCE</scope>
    <source>
        <strain evidence="5">DSM 18626</strain>
    </source>
</reference>
<dbReference type="Gene3D" id="3.30.70.270">
    <property type="match status" value="1"/>
</dbReference>
<dbReference type="SMART" id="SM00091">
    <property type="entry name" value="PAS"/>
    <property type="match status" value="2"/>
</dbReference>
<evidence type="ECO:0000256" key="1">
    <source>
        <dbReference type="SAM" id="Phobius"/>
    </source>
</evidence>
<dbReference type="InterPro" id="IPR043128">
    <property type="entry name" value="Rev_trsase/Diguanyl_cyclase"/>
</dbReference>
<dbReference type="Pfam" id="PF13188">
    <property type="entry name" value="PAS_8"/>
    <property type="match status" value="1"/>
</dbReference>
<proteinExistence type="predicted"/>
<dbReference type="RefSeq" id="WP_203387368.1">
    <property type="nucleotide sequence ID" value="NZ_CP064781.1"/>
</dbReference>
<gene>
    <name evidence="5" type="ORF">IWH25_00290</name>
</gene>
<evidence type="ECO:0000313" key="5">
    <source>
        <dbReference type="EMBL" id="QRJ63836.1"/>
    </source>
</evidence>
<dbReference type="PROSITE" id="PS50112">
    <property type="entry name" value="PAS"/>
    <property type="match status" value="1"/>
</dbReference>
<feature type="transmembrane region" description="Helical" evidence="1">
    <location>
        <begin position="276"/>
        <end position="296"/>
    </location>
</feature>
<dbReference type="NCBIfam" id="TIGR00254">
    <property type="entry name" value="GGDEF"/>
    <property type="match status" value="1"/>
</dbReference>
<dbReference type="Pfam" id="PF00990">
    <property type="entry name" value="GGDEF"/>
    <property type="match status" value="1"/>
</dbReference>
<keyword evidence="6" id="KW-1185">Reference proteome</keyword>
<dbReference type="EMBL" id="CP064781">
    <property type="protein sequence ID" value="QRJ63836.1"/>
    <property type="molecule type" value="Genomic_DNA"/>
</dbReference>
<dbReference type="InterPro" id="IPR001610">
    <property type="entry name" value="PAC"/>
</dbReference>
<dbReference type="GO" id="GO:0003824">
    <property type="term" value="F:catalytic activity"/>
    <property type="evidence" value="ECO:0007669"/>
    <property type="project" value="UniProtKB-ARBA"/>
</dbReference>
<protein>
    <submittedName>
        <fullName evidence="5">Diguanylate cyclase</fullName>
    </submittedName>
</protein>
<dbReference type="InterPro" id="IPR052155">
    <property type="entry name" value="Biofilm_reg_signaling"/>
</dbReference>
<dbReference type="InterPro" id="IPR000014">
    <property type="entry name" value="PAS"/>
</dbReference>
<dbReference type="FunFam" id="3.30.70.270:FF:000001">
    <property type="entry name" value="Diguanylate cyclase domain protein"/>
    <property type="match status" value="1"/>
</dbReference>
<dbReference type="SMART" id="SM00086">
    <property type="entry name" value="PAC"/>
    <property type="match status" value="2"/>
</dbReference>
<dbReference type="SUPFAM" id="SSF55073">
    <property type="entry name" value="Nucleotide cyclase"/>
    <property type="match status" value="1"/>
</dbReference>
<dbReference type="InterPro" id="IPR000700">
    <property type="entry name" value="PAS-assoc_C"/>
</dbReference>
<dbReference type="PANTHER" id="PTHR44757">
    <property type="entry name" value="DIGUANYLATE CYCLASE DGCP"/>
    <property type="match status" value="1"/>
</dbReference>
<dbReference type="Gene3D" id="3.30.450.20">
    <property type="entry name" value="PAS domain"/>
    <property type="match status" value="3"/>
</dbReference>
<keyword evidence="1" id="KW-0472">Membrane</keyword>
<evidence type="ECO:0000259" key="4">
    <source>
        <dbReference type="PROSITE" id="PS50887"/>
    </source>
</evidence>
<dbReference type="PROSITE" id="PS50887">
    <property type="entry name" value="GGDEF"/>
    <property type="match status" value="1"/>
</dbReference>
<dbReference type="InterPro" id="IPR000160">
    <property type="entry name" value="GGDEF_dom"/>
</dbReference>
<dbReference type="NCBIfam" id="TIGR00229">
    <property type="entry name" value="sensory_box"/>
    <property type="match status" value="1"/>
</dbReference>
<name>A0A974SP33_9RHOO</name>
<accession>A0A974SP33</accession>
<evidence type="ECO:0000259" key="2">
    <source>
        <dbReference type="PROSITE" id="PS50112"/>
    </source>
</evidence>
<feature type="domain" description="GGDEF" evidence="4">
    <location>
        <begin position="596"/>
        <end position="729"/>
    </location>
</feature>
<evidence type="ECO:0000259" key="3">
    <source>
        <dbReference type="PROSITE" id="PS50113"/>
    </source>
</evidence>
<feature type="domain" description="PAC" evidence="3">
    <location>
        <begin position="510"/>
        <end position="564"/>
    </location>
</feature>
<keyword evidence="1" id="KW-1133">Transmembrane helix</keyword>
<dbReference type="SUPFAM" id="SSF55785">
    <property type="entry name" value="PYP-like sensor domain (PAS domain)"/>
    <property type="match status" value="2"/>
</dbReference>
<dbReference type="CDD" id="cd12914">
    <property type="entry name" value="PDC1_DGC_like"/>
    <property type="match status" value="1"/>
</dbReference>
<dbReference type="Proteomes" id="UP000663444">
    <property type="component" value="Chromosome"/>
</dbReference>
<sequence>MQLESPRNAWKLFLLLAAAVLALAWSVAVIHVRNVNENTLEAAQLRVQTLARVHAEHAELTLTVADEALRHLRDIAQQDKLAAFRDEARRISGAHGGGPINRATLIGPDGWAHVNFIDGQERPPVFLGDREHFLAAQRSSEDRIVVSEPIVGKTTGEWILLFARPILQRGKFAGAVVVGFPVARLGEFFDTLDHDRELLTLLSPTGRVILRSHDQGRHVGKPVTVPAPAETFPLTSPLDGVTRLSAVRELASWGLRVVAGIDQRWLDRENAEHARVAYLPAILLSLLLLPASWLVYRAGRKLQAAHDALQYETTRSRTVFETMSEGLLLLDPRGVVTFTNPRAAQWFPQAAGRRLADLLRDAGFALVTQDGAPFASDDPIAHLCLDAGENVDDAWLKRGGDDALWLSLSARACRDADGAVSGATLTLVDRSDEHARLTESALAAGIIDGMHDAVMITDAKGQILRTNPAFVWLTGYHDDEVIGKTPTVLSSGRHDDAYFREMWETLNRQGYWSGRVWNRRPSGEEYCVWHNITSVRDVHGRIARFITVSRDITEQETREGELWQRANFDPLTGLANRTRFDDRLAQTVAGAQRDGHAFAVLYLDLDRFKPVNDTLGHAAGDALLRQASQRMRSILRSEDTLARIGGDEFALILPRISGAGDTARVAAKIIDLIDAPFDLAEGTVSIGISIGIAVYPDDGRDATALGHSADLALYAAKAGGRNCWRFAEHATQEQESE</sequence>
<keyword evidence="1" id="KW-0812">Transmembrane</keyword>
<dbReference type="SMART" id="SM00267">
    <property type="entry name" value="GGDEF"/>
    <property type="match status" value="1"/>
</dbReference>
<dbReference type="CDD" id="cd01949">
    <property type="entry name" value="GGDEF"/>
    <property type="match status" value="1"/>
</dbReference>
<feature type="domain" description="PAS" evidence="2">
    <location>
        <begin position="439"/>
        <end position="485"/>
    </location>
</feature>
<dbReference type="InterPro" id="IPR035965">
    <property type="entry name" value="PAS-like_dom_sf"/>
</dbReference>
<dbReference type="InterPro" id="IPR029787">
    <property type="entry name" value="Nucleotide_cyclase"/>
</dbReference>